<dbReference type="AlphaFoldDB" id="A0A3E0WIY6"/>
<dbReference type="Proteomes" id="UP000256763">
    <property type="component" value="Unassembled WGS sequence"/>
</dbReference>
<dbReference type="InterPro" id="IPR011004">
    <property type="entry name" value="Trimer_LpxA-like_sf"/>
</dbReference>
<accession>A0A3E0WIY6</accession>
<reference evidence="2" key="1">
    <citation type="submission" date="2017-05" db="EMBL/GenBank/DDBJ databases">
        <authorList>
            <person name="Sharma S."/>
            <person name="Sidhu C."/>
            <person name="Pinnaka A.K."/>
        </authorList>
    </citation>
    <scope>NUCLEOTIDE SEQUENCE [LARGE SCALE GENOMIC DNA]</scope>
    <source>
        <strain evidence="2">AK93</strain>
    </source>
</reference>
<comment type="caution">
    <text evidence="1">The sequence shown here is derived from an EMBL/GenBank/DDBJ whole genome shotgun (WGS) entry which is preliminary data.</text>
</comment>
<proteinExistence type="predicted"/>
<gene>
    <name evidence="1" type="ORF">CAL65_20465</name>
</gene>
<dbReference type="RefSeq" id="WP_116303920.1">
    <property type="nucleotide sequence ID" value="NZ_NFZV01000033.1"/>
</dbReference>
<sequence length="168" mass="19460">MRLVDRIRRQETPFWRFLYRMAKTVRGFTVPRMAWLGYLFDAERTVRHQSWRWLVNQYYIHILAARCTRLGKHVALDGDVPLIFGDGEIDIGNHVFIGNRQTWVVGLKVYDRPKLIIGDYTVVNYGTLISVAQSVTIGRYCRLAGELKIFDNNSHPTDYLARAITAGV</sequence>
<dbReference type="Gene3D" id="2.160.10.10">
    <property type="entry name" value="Hexapeptide repeat proteins"/>
    <property type="match status" value="1"/>
</dbReference>
<evidence type="ECO:0008006" key="3">
    <source>
        <dbReference type="Google" id="ProtNLM"/>
    </source>
</evidence>
<dbReference type="EMBL" id="NFZW01000034">
    <property type="protein sequence ID" value="RFA32111.1"/>
    <property type="molecule type" value="Genomic_DNA"/>
</dbReference>
<dbReference type="OrthoDB" id="9815592at2"/>
<protein>
    <recommendedName>
        <fullName evidence="3">Acetyltransferase</fullName>
    </recommendedName>
</protein>
<dbReference type="SUPFAM" id="SSF51161">
    <property type="entry name" value="Trimeric LpxA-like enzymes"/>
    <property type="match status" value="1"/>
</dbReference>
<name>A0A3E0WIY6_9GAMM</name>
<keyword evidence="2" id="KW-1185">Reference proteome</keyword>
<organism evidence="1 2">
    <name type="scientific">Alkalilimnicola ehrlichii</name>
    <dbReference type="NCBI Taxonomy" id="351052"/>
    <lineage>
        <taxon>Bacteria</taxon>
        <taxon>Pseudomonadati</taxon>
        <taxon>Pseudomonadota</taxon>
        <taxon>Gammaproteobacteria</taxon>
        <taxon>Chromatiales</taxon>
        <taxon>Ectothiorhodospiraceae</taxon>
        <taxon>Alkalilimnicola</taxon>
    </lineage>
</organism>
<evidence type="ECO:0000313" key="2">
    <source>
        <dbReference type="Proteomes" id="UP000256763"/>
    </source>
</evidence>
<evidence type="ECO:0000313" key="1">
    <source>
        <dbReference type="EMBL" id="RFA32111.1"/>
    </source>
</evidence>